<accession>X6MG54</accession>
<organism evidence="2 3">
    <name type="scientific">Reticulomyxa filosa</name>
    <dbReference type="NCBI Taxonomy" id="46433"/>
    <lineage>
        <taxon>Eukaryota</taxon>
        <taxon>Sar</taxon>
        <taxon>Rhizaria</taxon>
        <taxon>Retaria</taxon>
        <taxon>Foraminifera</taxon>
        <taxon>Monothalamids</taxon>
        <taxon>Reticulomyxidae</taxon>
        <taxon>Reticulomyxa</taxon>
    </lineage>
</organism>
<dbReference type="EMBL" id="ASPP01021478">
    <property type="protein sequence ID" value="ETO12372.1"/>
    <property type="molecule type" value="Genomic_DNA"/>
</dbReference>
<dbReference type="GO" id="GO:0005975">
    <property type="term" value="P:carbohydrate metabolic process"/>
    <property type="evidence" value="ECO:0007669"/>
    <property type="project" value="InterPro"/>
</dbReference>
<keyword evidence="3" id="KW-1185">Reference proteome</keyword>
<dbReference type="Gene3D" id="1.50.10.10">
    <property type="match status" value="1"/>
</dbReference>
<protein>
    <submittedName>
        <fullName evidence="2">Uncharacterized protein</fullName>
    </submittedName>
</protein>
<sequence>MQQNLILWLFLTKYLSYVSGSGPESESVQLSLFSNSALYPPSFSTSWLSELQYTIPSSVSWSSLSIKGLLLLPQNIDMYYFQCLWSEGMFGFLYLNDHLICTTNVYENTPFTQWNISYVEEETKSRTVILRSEIYVNGSNTTRESGYSFDIQWSFSNNDTFRTINGTYLRFDENNTNYQYLTQREQLQLQHYNNTWKDWLATNFLIAARMPDSFGVFGKKGIDRFVFETNNNHSYWSFELTEKNATVLYEFAVAKNNDPMIKSELYVRLTLINIDTNVMKVGTVVSSRFLWSRVGDVWSDCVSQQKQGEMYCLFENRMIGMAMTFSLFSGNKPSVRYCNTTNANCTQYFSFAFPGVNTSVLFTTNESISSNDEIAMFVDEFREKQYQHIASFGNFTDLYNGIETVMMYNWIYSPSESTFGIISRSWGWLNGNDYDFKYVIFDWDNIFGSYLYALFASDSNNDYMFYSVLNIITVIKTKTVYGFVPNFKWIVPRDDFGPNTLCYSNDRTEPPIGAMVVWKLYEQFGGLIYVLYLSQSLSQDLFAHFNA</sequence>
<reference evidence="2 3" key="1">
    <citation type="journal article" date="2013" name="Curr. Biol.">
        <title>The Genome of the Foraminiferan Reticulomyxa filosa.</title>
        <authorList>
            <person name="Glockner G."/>
            <person name="Hulsmann N."/>
            <person name="Schleicher M."/>
            <person name="Noegel A.A."/>
            <person name="Eichinger L."/>
            <person name="Gallinger C."/>
            <person name="Pawlowski J."/>
            <person name="Sierra R."/>
            <person name="Euteneuer U."/>
            <person name="Pillet L."/>
            <person name="Moustafa A."/>
            <person name="Platzer M."/>
            <person name="Groth M."/>
            <person name="Szafranski K."/>
            <person name="Schliwa M."/>
        </authorList>
    </citation>
    <scope>NUCLEOTIDE SEQUENCE [LARGE SCALE GENOMIC DNA]</scope>
</reference>
<feature type="signal peptide" evidence="1">
    <location>
        <begin position="1"/>
        <end position="20"/>
    </location>
</feature>
<evidence type="ECO:0000313" key="3">
    <source>
        <dbReference type="Proteomes" id="UP000023152"/>
    </source>
</evidence>
<dbReference type="Proteomes" id="UP000023152">
    <property type="component" value="Unassembled WGS sequence"/>
</dbReference>
<evidence type="ECO:0000256" key="1">
    <source>
        <dbReference type="SAM" id="SignalP"/>
    </source>
</evidence>
<keyword evidence="1" id="KW-0732">Signal</keyword>
<dbReference type="InterPro" id="IPR012341">
    <property type="entry name" value="6hp_glycosidase-like_sf"/>
</dbReference>
<proteinExistence type="predicted"/>
<evidence type="ECO:0000313" key="2">
    <source>
        <dbReference type="EMBL" id="ETO12372.1"/>
    </source>
</evidence>
<dbReference type="AlphaFoldDB" id="X6MG54"/>
<feature type="chain" id="PRO_5004975703" evidence="1">
    <location>
        <begin position="21"/>
        <end position="547"/>
    </location>
</feature>
<name>X6MG54_RETFI</name>
<comment type="caution">
    <text evidence="2">The sequence shown here is derived from an EMBL/GenBank/DDBJ whole genome shotgun (WGS) entry which is preliminary data.</text>
</comment>
<gene>
    <name evidence="2" type="ORF">RFI_25003</name>
</gene>